<organism evidence="1">
    <name type="scientific">Siphoviridae sp. ctBeL15</name>
    <dbReference type="NCBI Taxonomy" id="2825374"/>
    <lineage>
        <taxon>Viruses</taxon>
        <taxon>Duplodnaviria</taxon>
        <taxon>Heunggongvirae</taxon>
        <taxon>Uroviricota</taxon>
        <taxon>Caudoviricetes</taxon>
    </lineage>
</organism>
<dbReference type="EMBL" id="BK016176">
    <property type="protein sequence ID" value="DAG00012.1"/>
    <property type="molecule type" value="Genomic_DNA"/>
</dbReference>
<evidence type="ECO:0000313" key="1">
    <source>
        <dbReference type="EMBL" id="DAG00012.1"/>
    </source>
</evidence>
<proteinExistence type="predicted"/>
<accession>A0A8S5UZZ0</accession>
<dbReference type="Gene3D" id="3.30.420.240">
    <property type="match status" value="1"/>
</dbReference>
<name>A0A8S5UZZ0_9CAUD</name>
<protein>
    <submittedName>
        <fullName evidence="1">Large terminase</fullName>
    </submittedName>
</protein>
<reference evidence="1" key="1">
    <citation type="journal article" date="2021" name="Proc. Natl. Acad. Sci. U.S.A.">
        <title>A Catalog of Tens of Thousands of Viruses from Human Metagenomes Reveals Hidden Associations with Chronic Diseases.</title>
        <authorList>
            <person name="Tisza M.J."/>
            <person name="Buck C.B."/>
        </authorList>
    </citation>
    <scope>NUCLEOTIDE SEQUENCE</scope>
    <source>
        <strain evidence="1">CtBeL15</strain>
    </source>
</reference>
<sequence>MLRAYARYTDVAITGTRGMTKTYTKMISEMINGVAWTGTQVLYTGPSLKQLASIGGKTFHDIEHDYAALAKHWRVTAESKDDFKIETDYGSAFYIGEKRGDNIHAATAEEFAQEENPPFDFDEYTTIVLPAVRLRHNVNGSPDPNFVAYKNHSITSAGRKQNHAYQVRCEVMKEMGRGESAFTMDVPWQCVVLQQMRPYSWAQKLRTKLTPEKWMREMESRYTGADSNPIVRDEVLTECRKLMIAENRHCAYDVGNKLKPEDVIYIVGYDVSYADDKKNAKCACVVLKCTRQTDWLKRDRYLKQVVYVDVWNPPVKSMMQAQRIKDVWSRFCCDGGAATYLAIDAWQYGTSVVENLMMDLGDGLSPLCVRNHASFTELEQENAVPCLYPIKAGGAGVTDPDAEMVRYAELQFENRNVELLCSNVNEGVENYKKYHRIKDDSMDAMLADPYIKTRELVGQIQNLKKVASGTTQKEERISKHIQRDIWSALKYALRVAQILEKEELAKAVRHANDWDAVLAKYKNRAAAPHRAAAAGAGGRTVTARRGGRIC</sequence>